<dbReference type="InterPro" id="IPR002933">
    <property type="entry name" value="Peptidase_M20"/>
</dbReference>
<keyword evidence="1" id="KW-0378">Hydrolase</keyword>
<evidence type="ECO:0000313" key="3">
    <source>
        <dbReference type="EMBL" id="ELY63298.1"/>
    </source>
</evidence>
<dbReference type="Pfam" id="PF01546">
    <property type="entry name" value="Peptidase_M20"/>
    <property type="match status" value="1"/>
</dbReference>
<protein>
    <submittedName>
        <fullName evidence="3">Amidase, hydantoinase/carbamoylase family protein</fullName>
    </submittedName>
</protein>
<dbReference type="InterPro" id="IPR010158">
    <property type="entry name" value="Amidase_Cbmase"/>
</dbReference>
<dbReference type="PIRSF" id="PIRSF001235">
    <property type="entry name" value="Amidase_carbamoylase"/>
    <property type="match status" value="1"/>
</dbReference>
<keyword evidence="4" id="KW-1185">Reference proteome</keyword>
<dbReference type="SUPFAM" id="SSF53187">
    <property type="entry name" value="Zn-dependent exopeptidases"/>
    <property type="match status" value="1"/>
</dbReference>
<dbReference type="PANTHER" id="PTHR32494:SF5">
    <property type="entry name" value="ALLANTOATE AMIDOHYDROLASE"/>
    <property type="match status" value="1"/>
</dbReference>
<dbReference type="AlphaFoldDB" id="L9XRN8"/>
<dbReference type="PANTHER" id="PTHR32494">
    <property type="entry name" value="ALLANTOATE DEIMINASE-RELATED"/>
    <property type="match status" value="1"/>
</dbReference>
<accession>L9XRN8</accession>
<dbReference type="GO" id="GO:0016813">
    <property type="term" value="F:hydrolase activity, acting on carbon-nitrogen (but not peptide) bonds, in linear amidines"/>
    <property type="evidence" value="ECO:0007669"/>
    <property type="project" value="InterPro"/>
</dbReference>
<evidence type="ECO:0000259" key="2">
    <source>
        <dbReference type="Pfam" id="PF07687"/>
    </source>
</evidence>
<sequence length="423" mass="44292">MTTPELSIDGARLRRDIEQVASFGAVDADDGRGRTALPGDEANGEARDYLVNRLEEAGLDVRIDAVGNIAGRWTPPGADPAAAPVAAGSHLDSVPRGGIFDGPLGVFAALEAVRTIRGSDISPTRGLEVVCFTGEEGTRFADGVLGSTVATGKRGVEETLSLTDGDETLENALERLGYRGTGRLDASEWDAWLELHIEQNTRLEDAGVPLGVVTDITGTARCHVTIEGDADHSGTTGMTERQDALAAASELVLAVERNAGETAASGSGTAVGTVGQFDVAPNVVNVVPGTVSLRLDLRSVEAAEIQAQLDAVTNTLRAIEDDRNVSTAFDCTYDVPPTPLSERCRTVVRDAARDRGVETRTLHSGAGHDTMQVADVTDAALLFAASVGGHSHSPKEWADWADCTAATTVLADSLARLVTTDER</sequence>
<reference evidence="3 4" key="1">
    <citation type="journal article" date="2014" name="PLoS Genet.">
        <title>Phylogenetically driven sequencing of extremely halophilic archaea reveals strategies for static and dynamic osmo-response.</title>
        <authorList>
            <person name="Becker E.A."/>
            <person name="Seitzer P.M."/>
            <person name="Tritt A."/>
            <person name="Larsen D."/>
            <person name="Krusor M."/>
            <person name="Yao A.I."/>
            <person name="Wu D."/>
            <person name="Madern D."/>
            <person name="Eisen J.A."/>
            <person name="Darling A.E."/>
            <person name="Facciotti M.T."/>
        </authorList>
    </citation>
    <scope>NUCLEOTIDE SEQUENCE [LARGE SCALE GENOMIC DNA]</scope>
    <source>
        <strain evidence="3 4">JCM 10478</strain>
    </source>
</reference>
<dbReference type="SUPFAM" id="SSF55031">
    <property type="entry name" value="Bacterial exopeptidase dimerisation domain"/>
    <property type="match status" value="1"/>
</dbReference>
<dbReference type="Gene3D" id="3.40.630.10">
    <property type="entry name" value="Zn peptidases"/>
    <property type="match status" value="1"/>
</dbReference>
<dbReference type="Proteomes" id="UP000011632">
    <property type="component" value="Unassembled WGS sequence"/>
</dbReference>
<dbReference type="NCBIfam" id="TIGR01879">
    <property type="entry name" value="hydantase"/>
    <property type="match status" value="1"/>
</dbReference>
<comment type="caution">
    <text evidence="3">The sequence shown here is derived from an EMBL/GenBank/DDBJ whole genome shotgun (WGS) entry which is preliminary data.</text>
</comment>
<evidence type="ECO:0000256" key="1">
    <source>
        <dbReference type="ARBA" id="ARBA00022801"/>
    </source>
</evidence>
<dbReference type="STRING" id="1227496.C489_19571"/>
<dbReference type="Pfam" id="PF07687">
    <property type="entry name" value="M20_dimer"/>
    <property type="match status" value="1"/>
</dbReference>
<feature type="domain" description="Peptidase M20 dimerisation" evidence="2">
    <location>
        <begin position="218"/>
        <end position="318"/>
    </location>
</feature>
<dbReference type="OrthoDB" id="35906at2157"/>
<organism evidence="3 4">
    <name type="scientific">Natrinema versiforme JCM 10478</name>
    <dbReference type="NCBI Taxonomy" id="1227496"/>
    <lineage>
        <taxon>Archaea</taxon>
        <taxon>Methanobacteriati</taxon>
        <taxon>Methanobacteriota</taxon>
        <taxon>Stenosarchaea group</taxon>
        <taxon>Halobacteria</taxon>
        <taxon>Halobacteriales</taxon>
        <taxon>Natrialbaceae</taxon>
        <taxon>Natrinema</taxon>
    </lineage>
</organism>
<proteinExistence type="predicted"/>
<dbReference type="InterPro" id="IPR011650">
    <property type="entry name" value="Peptidase_M20_dimer"/>
</dbReference>
<dbReference type="InterPro" id="IPR036264">
    <property type="entry name" value="Bact_exopeptidase_dim_dom"/>
</dbReference>
<dbReference type="RefSeq" id="WP_006433009.1">
    <property type="nucleotide sequence ID" value="NZ_AOID01000062.1"/>
</dbReference>
<dbReference type="PATRIC" id="fig|1227496.3.peg.3922"/>
<dbReference type="EMBL" id="AOID01000062">
    <property type="protein sequence ID" value="ELY63298.1"/>
    <property type="molecule type" value="Genomic_DNA"/>
</dbReference>
<evidence type="ECO:0000313" key="4">
    <source>
        <dbReference type="Proteomes" id="UP000011632"/>
    </source>
</evidence>
<gene>
    <name evidence="3" type="ORF">C489_19571</name>
</gene>
<name>L9XRN8_9EURY</name>
<dbReference type="Gene3D" id="3.30.70.360">
    <property type="match status" value="1"/>
</dbReference>